<gene>
    <name evidence="2" type="ORF">AVEN_26656_1</name>
</gene>
<feature type="compositionally biased region" description="Low complexity" evidence="1">
    <location>
        <begin position="126"/>
        <end position="140"/>
    </location>
</feature>
<comment type="caution">
    <text evidence="2">The sequence shown here is derived from an EMBL/GenBank/DDBJ whole genome shotgun (WGS) entry which is preliminary data.</text>
</comment>
<organism evidence="2 3">
    <name type="scientific">Araneus ventricosus</name>
    <name type="common">Orbweaver spider</name>
    <name type="synonym">Epeira ventricosa</name>
    <dbReference type="NCBI Taxonomy" id="182803"/>
    <lineage>
        <taxon>Eukaryota</taxon>
        <taxon>Metazoa</taxon>
        <taxon>Ecdysozoa</taxon>
        <taxon>Arthropoda</taxon>
        <taxon>Chelicerata</taxon>
        <taxon>Arachnida</taxon>
        <taxon>Araneae</taxon>
        <taxon>Araneomorphae</taxon>
        <taxon>Entelegynae</taxon>
        <taxon>Araneoidea</taxon>
        <taxon>Araneidae</taxon>
        <taxon>Araneus</taxon>
    </lineage>
</organism>
<keyword evidence="3" id="KW-1185">Reference proteome</keyword>
<name>A0A4Y2PWZ1_ARAVE</name>
<dbReference type="EMBL" id="BGPR01012371">
    <property type="protein sequence ID" value="GBN55749.1"/>
    <property type="molecule type" value="Genomic_DNA"/>
</dbReference>
<evidence type="ECO:0000256" key="1">
    <source>
        <dbReference type="SAM" id="MobiDB-lite"/>
    </source>
</evidence>
<feature type="compositionally biased region" description="Basic and acidic residues" evidence="1">
    <location>
        <begin position="111"/>
        <end position="123"/>
    </location>
</feature>
<sequence>MIFQVTSGELRWLYGKVSVAGLNGSRFETKFQQRSTEYVGFRIAWFLVYVNSIDKGPSQTSLQVKDGSRPKVSLKFPSHLRKWLELMAVKSIVEKNRSGYKDAKIQGYENQSHEAKKDQDEKCTATTSSHLTSSPPSHLDSTYKTSGRAITILFPPAGFHLFVNLVYAGLD</sequence>
<dbReference type="Proteomes" id="UP000499080">
    <property type="component" value="Unassembled WGS sequence"/>
</dbReference>
<evidence type="ECO:0000313" key="3">
    <source>
        <dbReference type="Proteomes" id="UP000499080"/>
    </source>
</evidence>
<reference evidence="2 3" key="1">
    <citation type="journal article" date="2019" name="Sci. Rep.">
        <title>Orb-weaving spider Araneus ventricosus genome elucidates the spidroin gene catalogue.</title>
        <authorList>
            <person name="Kono N."/>
            <person name="Nakamura H."/>
            <person name="Ohtoshi R."/>
            <person name="Moran D.A.P."/>
            <person name="Shinohara A."/>
            <person name="Yoshida Y."/>
            <person name="Fujiwara M."/>
            <person name="Mori M."/>
            <person name="Tomita M."/>
            <person name="Arakawa K."/>
        </authorList>
    </citation>
    <scope>NUCLEOTIDE SEQUENCE [LARGE SCALE GENOMIC DNA]</scope>
</reference>
<dbReference type="AlphaFoldDB" id="A0A4Y2PWZ1"/>
<feature type="region of interest" description="Disordered" evidence="1">
    <location>
        <begin position="107"/>
        <end position="140"/>
    </location>
</feature>
<proteinExistence type="predicted"/>
<protein>
    <submittedName>
        <fullName evidence="2">Uncharacterized protein</fullName>
    </submittedName>
</protein>
<accession>A0A4Y2PWZ1</accession>
<evidence type="ECO:0000313" key="2">
    <source>
        <dbReference type="EMBL" id="GBN55749.1"/>
    </source>
</evidence>